<proteinExistence type="predicted"/>
<dbReference type="Gene3D" id="1.10.10.60">
    <property type="entry name" value="Homeodomain-like"/>
    <property type="match status" value="1"/>
</dbReference>
<evidence type="ECO:0000259" key="3">
    <source>
        <dbReference type="PROSITE" id="PS50977"/>
    </source>
</evidence>
<organism evidence="4 5">
    <name type="scientific">Petrocella atlantisensis</name>
    <dbReference type="NCBI Taxonomy" id="2173034"/>
    <lineage>
        <taxon>Bacteria</taxon>
        <taxon>Bacillati</taxon>
        <taxon>Bacillota</taxon>
        <taxon>Clostridia</taxon>
        <taxon>Lachnospirales</taxon>
        <taxon>Vallitaleaceae</taxon>
        <taxon>Petrocella</taxon>
    </lineage>
</organism>
<dbReference type="PANTHER" id="PTHR43479:SF11">
    <property type="entry name" value="ACREF_ENVCD OPERON REPRESSOR-RELATED"/>
    <property type="match status" value="1"/>
</dbReference>
<evidence type="ECO:0000256" key="1">
    <source>
        <dbReference type="ARBA" id="ARBA00023125"/>
    </source>
</evidence>
<reference evidence="4 5" key="1">
    <citation type="submission" date="2018-09" db="EMBL/GenBank/DDBJ databases">
        <authorList>
            <person name="Postec A."/>
        </authorList>
    </citation>
    <scope>NUCLEOTIDE SEQUENCE [LARGE SCALE GENOMIC DNA]</scope>
    <source>
        <strain evidence="4">70B-A</strain>
    </source>
</reference>
<accession>A0A3P7PVE5</accession>
<dbReference type="SUPFAM" id="SSF46689">
    <property type="entry name" value="Homeodomain-like"/>
    <property type="match status" value="1"/>
</dbReference>
<evidence type="ECO:0000256" key="2">
    <source>
        <dbReference type="PROSITE-ProRule" id="PRU00335"/>
    </source>
</evidence>
<gene>
    <name evidence="4" type="ORF">PATL70BA_1935</name>
</gene>
<keyword evidence="1 2" id="KW-0238">DNA-binding</keyword>
<dbReference type="PRINTS" id="PR00455">
    <property type="entry name" value="HTHTETR"/>
</dbReference>
<dbReference type="RefSeq" id="WP_172596181.1">
    <property type="nucleotide sequence ID" value="NZ_LR130778.1"/>
</dbReference>
<dbReference type="InterPro" id="IPR023772">
    <property type="entry name" value="DNA-bd_HTH_TetR-type_CS"/>
</dbReference>
<evidence type="ECO:0000313" key="5">
    <source>
        <dbReference type="Proteomes" id="UP000279029"/>
    </source>
</evidence>
<dbReference type="Proteomes" id="UP000279029">
    <property type="component" value="Chromosome"/>
</dbReference>
<dbReference type="SUPFAM" id="SSF48498">
    <property type="entry name" value="Tetracyclin repressor-like, C-terminal domain"/>
    <property type="match status" value="1"/>
</dbReference>
<dbReference type="GO" id="GO:0003677">
    <property type="term" value="F:DNA binding"/>
    <property type="evidence" value="ECO:0007669"/>
    <property type="project" value="UniProtKB-UniRule"/>
</dbReference>
<dbReference type="Pfam" id="PF00440">
    <property type="entry name" value="TetR_N"/>
    <property type="match status" value="1"/>
</dbReference>
<dbReference type="PANTHER" id="PTHR43479">
    <property type="entry name" value="ACREF/ENVCD OPERON REPRESSOR-RELATED"/>
    <property type="match status" value="1"/>
</dbReference>
<dbReference type="PROSITE" id="PS50977">
    <property type="entry name" value="HTH_TETR_2"/>
    <property type="match status" value="1"/>
</dbReference>
<dbReference type="KEGG" id="cbar:PATL70BA_1935"/>
<dbReference type="InterPro" id="IPR036271">
    <property type="entry name" value="Tet_transcr_reg_TetR-rel_C_sf"/>
</dbReference>
<dbReference type="EMBL" id="LR130778">
    <property type="protein sequence ID" value="VDN47817.1"/>
    <property type="molecule type" value="Genomic_DNA"/>
</dbReference>
<evidence type="ECO:0000313" key="4">
    <source>
        <dbReference type="EMBL" id="VDN47817.1"/>
    </source>
</evidence>
<keyword evidence="5" id="KW-1185">Reference proteome</keyword>
<name>A0A3P7PVE5_9FIRM</name>
<feature type="domain" description="HTH tetR-type" evidence="3">
    <location>
        <begin position="1"/>
        <end position="61"/>
    </location>
</feature>
<dbReference type="InterPro" id="IPR001647">
    <property type="entry name" value="HTH_TetR"/>
</dbReference>
<feature type="DNA-binding region" description="H-T-H motif" evidence="2">
    <location>
        <begin position="24"/>
        <end position="43"/>
    </location>
</feature>
<sequence>MDKKELIRQSAAEVFSKEGYYSTTVKMIAAEANIAVGTIYIYFKTKEEILDYIFDVEHNKRIQYFEGLQEHSLGIIEVIESFLDYHFNELQENPSISKVLVQEDLSPLMSKTKNMRTYSSKLPDMLAEMLKKAQENGQIGNIDAPIVARLIFQLIKGSVYISQEKKEVNWQNEVKSQIISLITKGIQN</sequence>
<dbReference type="InterPro" id="IPR050624">
    <property type="entry name" value="HTH-type_Tx_Regulator"/>
</dbReference>
<dbReference type="Gene3D" id="1.10.357.10">
    <property type="entry name" value="Tetracycline Repressor, domain 2"/>
    <property type="match status" value="1"/>
</dbReference>
<dbReference type="InterPro" id="IPR009057">
    <property type="entry name" value="Homeodomain-like_sf"/>
</dbReference>
<dbReference type="PROSITE" id="PS01081">
    <property type="entry name" value="HTH_TETR_1"/>
    <property type="match status" value="1"/>
</dbReference>
<protein>
    <submittedName>
        <fullName evidence="4">TetR/AcrR family transcriptional regulator</fullName>
    </submittedName>
</protein>
<dbReference type="AlphaFoldDB" id="A0A3P7PVE5"/>